<dbReference type="InterPro" id="IPR018620">
    <property type="entry name" value="Ubiquitin3-bd_protein_But2_C"/>
</dbReference>
<keyword evidence="4" id="KW-1185">Reference proteome</keyword>
<keyword evidence="1" id="KW-0812">Transmembrane</keyword>
<evidence type="ECO:0000313" key="4">
    <source>
        <dbReference type="Proteomes" id="UP000559027"/>
    </source>
</evidence>
<evidence type="ECO:0000256" key="1">
    <source>
        <dbReference type="SAM" id="Phobius"/>
    </source>
</evidence>
<accession>A0A8H5D2S9</accession>
<keyword evidence="1" id="KW-1133">Transmembrane helix</keyword>
<feature type="domain" description="Ubiquitin 3 binding protein But2 C-terminal" evidence="2">
    <location>
        <begin position="154"/>
        <end position="265"/>
    </location>
</feature>
<sequence length="294" mass="33406">MQCWRNSFPPTASIGLSRMRNPSFEEYSLLPKDGASALDLNDGYREQRKTSSWRVSGWTIALCSLFVLVDIAIYLRIRHILPGMDLQPTELPIQNPYIGLDELYSLTDVKPSKFDPLINVPILATQISRAEPDKAFPVDTHQWLSDYGTLSPPDRNLHVTDTLHTIVQFHILDWGMEQCALTVRLPARDATLPHEYELKDTRGTIRLDICELDAARPLNPLNLTWKKHPKCVKHVGTIDARVGEEVQLEPFSCQTGTFRAFEVSCSPDMPNCGVNVWSNHDDTWGLYLTQYQTV</sequence>
<dbReference type="EMBL" id="JAACJO010000011">
    <property type="protein sequence ID" value="KAF5352624.1"/>
    <property type="molecule type" value="Genomic_DNA"/>
</dbReference>
<dbReference type="Pfam" id="PF09792">
    <property type="entry name" value="But2"/>
    <property type="match status" value="1"/>
</dbReference>
<keyword evidence="1" id="KW-0472">Membrane</keyword>
<evidence type="ECO:0000259" key="2">
    <source>
        <dbReference type="Pfam" id="PF09792"/>
    </source>
</evidence>
<name>A0A8H5D2S9_9AGAR</name>
<protein>
    <recommendedName>
        <fullName evidence="2">Ubiquitin 3 binding protein But2 C-terminal domain-containing protein</fullName>
    </recommendedName>
</protein>
<organism evidence="3 4">
    <name type="scientific">Leucocoprinus leucothites</name>
    <dbReference type="NCBI Taxonomy" id="201217"/>
    <lineage>
        <taxon>Eukaryota</taxon>
        <taxon>Fungi</taxon>
        <taxon>Dikarya</taxon>
        <taxon>Basidiomycota</taxon>
        <taxon>Agaricomycotina</taxon>
        <taxon>Agaricomycetes</taxon>
        <taxon>Agaricomycetidae</taxon>
        <taxon>Agaricales</taxon>
        <taxon>Agaricineae</taxon>
        <taxon>Agaricaceae</taxon>
        <taxon>Leucocoprinus</taxon>
    </lineage>
</organism>
<proteinExistence type="predicted"/>
<dbReference type="Proteomes" id="UP000559027">
    <property type="component" value="Unassembled WGS sequence"/>
</dbReference>
<gene>
    <name evidence="3" type="ORF">D9756_006260</name>
</gene>
<comment type="caution">
    <text evidence="3">The sequence shown here is derived from an EMBL/GenBank/DDBJ whole genome shotgun (WGS) entry which is preliminary data.</text>
</comment>
<feature type="transmembrane region" description="Helical" evidence="1">
    <location>
        <begin position="55"/>
        <end position="75"/>
    </location>
</feature>
<reference evidence="3 4" key="1">
    <citation type="journal article" date="2020" name="ISME J.">
        <title>Uncovering the hidden diversity of litter-decomposition mechanisms in mushroom-forming fungi.</title>
        <authorList>
            <person name="Floudas D."/>
            <person name="Bentzer J."/>
            <person name="Ahren D."/>
            <person name="Johansson T."/>
            <person name="Persson P."/>
            <person name="Tunlid A."/>
        </authorList>
    </citation>
    <scope>NUCLEOTIDE SEQUENCE [LARGE SCALE GENOMIC DNA]</scope>
    <source>
        <strain evidence="3 4">CBS 146.42</strain>
    </source>
</reference>
<dbReference type="OrthoDB" id="61113at2759"/>
<dbReference type="AlphaFoldDB" id="A0A8H5D2S9"/>
<evidence type="ECO:0000313" key="3">
    <source>
        <dbReference type="EMBL" id="KAF5352624.1"/>
    </source>
</evidence>